<accession>A0A7Y4A0L9</accession>
<evidence type="ECO:0000313" key="5">
    <source>
        <dbReference type="Proteomes" id="UP000565719"/>
    </source>
</evidence>
<reference evidence="4 5" key="1">
    <citation type="submission" date="2019-09" db="EMBL/GenBank/DDBJ databases">
        <title>Draft genome sequencing and comparative genomics of hatchery-associated Vibrios.</title>
        <authorList>
            <person name="Kehlet-Delgado H."/>
            <person name="Mueller R.S."/>
        </authorList>
    </citation>
    <scope>NUCLEOTIDE SEQUENCE [LARGE SCALE GENOMIC DNA]</scope>
    <source>
        <strain evidence="4 5">99-46-Y</strain>
    </source>
</reference>
<dbReference type="RefSeq" id="WP_171360951.1">
    <property type="nucleotide sequence ID" value="NZ_VTXC01000023.1"/>
</dbReference>
<proteinExistence type="predicted"/>
<dbReference type="AlphaFoldDB" id="A0A7Y4A0L9"/>
<dbReference type="GO" id="GO:0005524">
    <property type="term" value="F:ATP binding"/>
    <property type="evidence" value="ECO:0007669"/>
    <property type="project" value="UniProtKB-KW"/>
</dbReference>
<dbReference type="InterPro" id="IPR027417">
    <property type="entry name" value="P-loop_NTPase"/>
</dbReference>
<gene>
    <name evidence="4" type="ORF">F0225_09940</name>
</gene>
<organism evidence="4 5">
    <name type="scientific">Vibrio pectenicida</name>
    <dbReference type="NCBI Taxonomy" id="62763"/>
    <lineage>
        <taxon>Bacteria</taxon>
        <taxon>Pseudomonadati</taxon>
        <taxon>Pseudomonadota</taxon>
        <taxon>Gammaproteobacteria</taxon>
        <taxon>Vibrionales</taxon>
        <taxon>Vibrionaceae</taxon>
        <taxon>Vibrio</taxon>
    </lineage>
</organism>
<keyword evidence="1" id="KW-0547">Nucleotide-binding</keyword>
<evidence type="ECO:0000259" key="3">
    <source>
        <dbReference type="Pfam" id="PF06414"/>
    </source>
</evidence>
<keyword evidence="2" id="KW-0067">ATP-binding</keyword>
<dbReference type="EMBL" id="VTXC01000023">
    <property type="protein sequence ID" value="NOH71654.1"/>
    <property type="molecule type" value="Genomic_DNA"/>
</dbReference>
<dbReference type="SUPFAM" id="SSF52540">
    <property type="entry name" value="P-loop containing nucleoside triphosphate hydrolases"/>
    <property type="match status" value="1"/>
</dbReference>
<feature type="domain" description="Zeta toxin" evidence="3">
    <location>
        <begin position="32"/>
        <end position="220"/>
    </location>
</feature>
<dbReference type="Proteomes" id="UP000565719">
    <property type="component" value="Unassembled WGS sequence"/>
</dbReference>
<evidence type="ECO:0000256" key="2">
    <source>
        <dbReference type="ARBA" id="ARBA00022840"/>
    </source>
</evidence>
<protein>
    <submittedName>
        <fullName evidence="4">Zeta toxin family protein</fullName>
    </submittedName>
</protein>
<evidence type="ECO:0000313" key="4">
    <source>
        <dbReference type="EMBL" id="NOH71654.1"/>
    </source>
</evidence>
<name>A0A7Y4A0L9_9VIBR</name>
<dbReference type="InterPro" id="IPR010488">
    <property type="entry name" value="Zeta_toxin_domain"/>
</dbReference>
<dbReference type="Gene3D" id="3.40.50.300">
    <property type="entry name" value="P-loop containing nucleotide triphosphate hydrolases"/>
    <property type="match status" value="1"/>
</dbReference>
<dbReference type="Pfam" id="PF06414">
    <property type="entry name" value="Zeta_toxin"/>
    <property type="match status" value="1"/>
</dbReference>
<evidence type="ECO:0000256" key="1">
    <source>
        <dbReference type="ARBA" id="ARBA00022741"/>
    </source>
</evidence>
<sequence length="242" mass="27705">MVTLDLNDEEIAIRGRAVVFAKKNRTKICRRLTDKTVYLPEESPVSVFMSGSPGAGKTESSKELVASITDGQTQVLRIDPDDLRVEFEDYDGSNSYLFQRAVVTLVERAMDYIFKNDQSFLLDGTLSSYHVAEKNIQRSLDKNRDVLIIFVYQRPELAWEFVNAREKVEGRKILPEHFVEQFFGSQLVIELLKEKFGKKIQVDLLLKDNDGSTRTYHSNVSSLKPYLKPNYTVEEVNKIVGI</sequence>
<dbReference type="GO" id="GO:0016301">
    <property type="term" value="F:kinase activity"/>
    <property type="evidence" value="ECO:0007669"/>
    <property type="project" value="InterPro"/>
</dbReference>
<comment type="caution">
    <text evidence="4">The sequence shown here is derived from an EMBL/GenBank/DDBJ whole genome shotgun (WGS) entry which is preliminary data.</text>
</comment>